<dbReference type="SUPFAM" id="SSF51679">
    <property type="entry name" value="Bacterial luciferase-like"/>
    <property type="match status" value="1"/>
</dbReference>
<dbReference type="AlphaFoldDB" id="A0A5A7NUH5"/>
<protein>
    <submittedName>
        <fullName evidence="3">LLM class F420-dependent oxidoreductase</fullName>
    </submittedName>
</protein>
<evidence type="ECO:0000313" key="3">
    <source>
        <dbReference type="EMBL" id="GER23441.1"/>
    </source>
</evidence>
<dbReference type="OrthoDB" id="180193at2"/>
<evidence type="ECO:0000259" key="2">
    <source>
        <dbReference type="Pfam" id="PF00296"/>
    </source>
</evidence>
<dbReference type="InterPro" id="IPR036661">
    <property type="entry name" value="Luciferase-like_sf"/>
</dbReference>
<dbReference type="Gene3D" id="3.20.20.30">
    <property type="entry name" value="Luciferase-like domain"/>
    <property type="match status" value="1"/>
</dbReference>
<dbReference type="InterPro" id="IPR019945">
    <property type="entry name" value="F420_G6P_DH-rel"/>
</dbReference>
<evidence type="ECO:0000313" key="4">
    <source>
        <dbReference type="Proteomes" id="UP000325307"/>
    </source>
</evidence>
<dbReference type="RefSeq" id="WP_149957037.1">
    <property type="nucleotide sequence ID" value="NZ_BKDJ01000009.1"/>
</dbReference>
<reference evidence="3 4" key="1">
    <citation type="submission" date="2019-09" db="EMBL/GenBank/DDBJ databases">
        <title>Arthrobacter zafarii sp. nov., a moderately thermotolerant and halotolerant actinobacterium isolated from Cholistan desert soil of Pakistan.</title>
        <authorList>
            <person name="Amin A."/>
            <person name="Ahmed I."/>
            <person name="Khalid N."/>
            <person name="Schumann P."/>
            <person name="Busse H.J."/>
            <person name="Khan I.U."/>
            <person name="Li S."/>
            <person name="Li W.J."/>
        </authorList>
    </citation>
    <scope>NUCLEOTIDE SEQUENCE [LARGE SCALE GENOMIC DNA]</scope>
    <source>
        <strain evidence="3 4">NCCP-1664</strain>
    </source>
</reference>
<dbReference type="Proteomes" id="UP000325307">
    <property type="component" value="Unassembled WGS sequence"/>
</dbReference>
<dbReference type="InterPro" id="IPR023907">
    <property type="entry name" value="Non-F420_Flavin_OxRdtase"/>
</dbReference>
<name>A0A5A7NUH5_9MICC</name>
<evidence type="ECO:0000256" key="1">
    <source>
        <dbReference type="ARBA" id="ARBA00023002"/>
    </source>
</evidence>
<keyword evidence="1" id="KW-0560">Oxidoreductase</keyword>
<dbReference type="InterPro" id="IPR011251">
    <property type="entry name" value="Luciferase-like_dom"/>
</dbReference>
<feature type="domain" description="Luciferase-like" evidence="2">
    <location>
        <begin position="10"/>
        <end position="291"/>
    </location>
</feature>
<dbReference type="CDD" id="cd01097">
    <property type="entry name" value="Tetrahydromethanopterin_reductase"/>
    <property type="match status" value="1"/>
</dbReference>
<keyword evidence="4" id="KW-1185">Reference proteome</keyword>
<accession>A0A5A7NUH5</accession>
<dbReference type="Pfam" id="PF00296">
    <property type="entry name" value="Bac_luciferase"/>
    <property type="match status" value="1"/>
</dbReference>
<organism evidence="3 4">
    <name type="scientific">Zafaria cholistanensis</name>
    <dbReference type="NCBI Taxonomy" id="1682741"/>
    <lineage>
        <taxon>Bacteria</taxon>
        <taxon>Bacillati</taxon>
        <taxon>Actinomycetota</taxon>
        <taxon>Actinomycetes</taxon>
        <taxon>Micrococcales</taxon>
        <taxon>Micrococcaceae</taxon>
        <taxon>Zafaria</taxon>
    </lineage>
</organism>
<proteinExistence type="predicted"/>
<dbReference type="GO" id="GO:0016705">
    <property type="term" value="F:oxidoreductase activity, acting on paired donors, with incorporation or reduction of molecular oxygen"/>
    <property type="evidence" value="ECO:0007669"/>
    <property type="project" value="InterPro"/>
</dbReference>
<gene>
    <name evidence="3" type="ORF">NCCP1664_19370</name>
</gene>
<dbReference type="PANTHER" id="PTHR43244">
    <property type="match status" value="1"/>
</dbReference>
<dbReference type="NCBIfam" id="TIGR03557">
    <property type="entry name" value="F420_G6P_family"/>
    <property type="match status" value="1"/>
</dbReference>
<sequence length="321" mass="34716">MALIGFHASHEQAGPTQLLNDVRHAEAAGFQAAMCSDHFNPWTSAQGHSAYTWAWLGAALATTGLRFGTVTAPGQRYHPAILAQAAATLATMYPGRLWMAAGTGENLNESVTGEPWPPKDVRSRRLAESVDVMRRLFAGERVTHRGTIHVEDARLWDRPGEAPKILAPAISTETAAWSAGWAEGLITINQPEEQLRKVIDAYRGAGGTGPLALQVHLCWAPEESEAERIAHEQWAGSSVAPPVTWDLPTPEHFEAIAARTSPQEVRGSVLVSSDLSELTDRVAALAALGFDEVYLHHVGQEQTAFIDAFGDHVLPHLAEQP</sequence>
<comment type="caution">
    <text evidence="3">The sequence shown here is derived from an EMBL/GenBank/DDBJ whole genome shotgun (WGS) entry which is preliminary data.</text>
</comment>
<dbReference type="InterPro" id="IPR050564">
    <property type="entry name" value="F420-G6PD/mer"/>
</dbReference>
<dbReference type="NCBIfam" id="TIGR03885">
    <property type="entry name" value="flavin_revert"/>
    <property type="match status" value="1"/>
</dbReference>
<dbReference type="EMBL" id="BKDJ01000009">
    <property type="protein sequence ID" value="GER23441.1"/>
    <property type="molecule type" value="Genomic_DNA"/>
</dbReference>
<dbReference type="PANTHER" id="PTHR43244:SF1">
    <property type="entry name" value="5,10-METHYLENETETRAHYDROMETHANOPTERIN REDUCTASE"/>
    <property type="match status" value="1"/>
</dbReference>